<evidence type="ECO:0000313" key="3">
    <source>
        <dbReference type="Proteomes" id="UP000006727"/>
    </source>
</evidence>
<dbReference type="Proteomes" id="UP000006727">
    <property type="component" value="Chromosome 8"/>
</dbReference>
<protein>
    <submittedName>
        <fullName evidence="1 2">Uncharacterized protein</fullName>
    </submittedName>
</protein>
<organism evidence="1">
    <name type="scientific">Physcomitrium patens</name>
    <name type="common">Spreading-leaved earth moss</name>
    <name type="synonym">Physcomitrella patens</name>
    <dbReference type="NCBI Taxonomy" id="3218"/>
    <lineage>
        <taxon>Eukaryota</taxon>
        <taxon>Viridiplantae</taxon>
        <taxon>Streptophyta</taxon>
        <taxon>Embryophyta</taxon>
        <taxon>Bryophyta</taxon>
        <taxon>Bryophytina</taxon>
        <taxon>Bryopsida</taxon>
        <taxon>Funariidae</taxon>
        <taxon>Funariales</taxon>
        <taxon>Funariaceae</taxon>
        <taxon>Physcomitrium</taxon>
    </lineage>
</organism>
<dbReference type="EnsemblPlants" id="Pp3c8_12230V3.1">
    <property type="protein sequence ID" value="PAC:32963780.CDS.1"/>
    <property type="gene ID" value="Pp3c8_12230"/>
</dbReference>
<evidence type="ECO:0000313" key="2">
    <source>
        <dbReference type="EnsemblPlants" id="PAC:32963780.CDS.1"/>
    </source>
</evidence>
<reference evidence="2" key="3">
    <citation type="submission" date="2020-12" db="UniProtKB">
        <authorList>
            <consortium name="EnsemblPlants"/>
        </authorList>
    </citation>
    <scope>IDENTIFICATION</scope>
</reference>
<gene>
    <name evidence="1" type="ORF">PHYPA_011428</name>
</gene>
<dbReference type="Gramene" id="Pp3c8_12230V3.1">
    <property type="protein sequence ID" value="PAC:32963780.CDS.1"/>
    <property type="gene ID" value="Pp3c8_12230"/>
</dbReference>
<sequence>MSSFFRIKLSLSDLRRDGIDTKLFKHQLASHKCTVLNCPTRHPLLKNTTVQGVGVLC</sequence>
<proteinExistence type="predicted"/>
<accession>A0A2K1K6X9</accession>
<evidence type="ECO:0000313" key="1">
    <source>
        <dbReference type="EMBL" id="PNR49532.1"/>
    </source>
</evidence>
<dbReference type="Gramene" id="Pp3c8_12230V3.2">
    <property type="protein sequence ID" value="PAC:32963781.CDS.1"/>
    <property type="gene ID" value="Pp3c8_12230"/>
</dbReference>
<keyword evidence="3" id="KW-1185">Reference proteome</keyword>
<dbReference type="EMBL" id="ABEU02000008">
    <property type="protein sequence ID" value="PNR49532.1"/>
    <property type="molecule type" value="Genomic_DNA"/>
</dbReference>
<reference evidence="1 3" key="1">
    <citation type="journal article" date="2008" name="Science">
        <title>The Physcomitrella genome reveals evolutionary insights into the conquest of land by plants.</title>
        <authorList>
            <person name="Rensing S."/>
            <person name="Lang D."/>
            <person name="Zimmer A."/>
            <person name="Terry A."/>
            <person name="Salamov A."/>
            <person name="Shapiro H."/>
            <person name="Nishiyama T."/>
            <person name="Perroud P.-F."/>
            <person name="Lindquist E."/>
            <person name="Kamisugi Y."/>
            <person name="Tanahashi T."/>
            <person name="Sakakibara K."/>
            <person name="Fujita T."/>
            <person name="Oishi K."/>
            <person name="Shin-I T."/>
            <person name="Kuroki Y."/>
            <person name="Toyoda A."/>
            <person name="Suzuki Y."/>
            <person name="Hashimoto A."/>
            <person name="Yamaguchi K."/>
            <person name="Sugano A."/>
            <person name="Kohara Y."/>
            <person name="Fujiyama A."/>
            <person name="Anterola A."/>
            <person name="Aoki S."/>
            <person name="Ashton N."/>
            <person name="Barbazuk W.B."/>
            <person name="Barker E."/>
            <person name="Bennetzen J."/>
            <person name="Bezanilla M."/>
            <person name="Blankenship R."/>
            <person name="Cho S.H."/>
            <person name="Dutcher S."/>
            <person name="Estelle M."/>
            <person name="Fawcett J.A."/>
            <person name="Gundlach H."/>
            <person name="Hanada K."/>
            <person name="Heyl A."/>
            <person name="Hicks K.A."/>
            <person name="Hugh J."/>
            <person name="Lohr M."/>
            <person name="Mayer K."/>
            <person name="Melkozernov A."/>
            <person name="Murata T."/>
            <person name="Nelson D."/>
            <person name="Pils B."/>
            <person name="Prigge M."/>
            <person name="Reiss B."/>
            <person name="Renner T."/>
            <person name="Rombauts S."/>
            <person name="Rushton P."/>
            <person name="Sanderfoot A."/>
            <person name="Schween G."/>
            <person name="Shiu S.-H."/>
            <person name="Stueber K."/>
            <person name="Theodoulou F.L."/>
            <person name="Tu H."/>
            <person name="Van de Peer Y."/>
            <person name="Verrier P.J."/>
            <person name="Waters E."/>
            <person name="Wood A."/>
            <person name="Yang L."/>
            <person name="Cove D."/>
            <person name="Cuming A."/>
            <person name="Hasebe M."/>
            <person name="Lucas S."/>
            <person name="Mishler D.B."/>
            <person name="Reski R."/>
            <person name="Grigoriev I."/>
            <person name="Quatrano R.S."/>
            <person name="Boore J.L."/>
        </authorList>
    </citation>
    <scope>NUCLEOTIDE SEQUENCE [LARGE SCALE GENOMIC DNA]</scope>
    <source>
        <strain evidence="2 3">cv. Gransden 2004</strain>
    </source>
</reference>
<name>A0A2K1K6X9_PHYPA</name>
<dbReference type="EnsemblPlants" id="Pp3c8_12230V3.2">
    <property type="protein sequence ID" value="PAC:32963781.CDS.1"/>
    <property type="gene ID" value="Pp3c8_12230"/>
</dbReference>
<dbReference type="AlphaFoldDB" id="A0A2K1K6X9"/>
<dbReference type="InParanoid" id="A0A2K1K6X9"/>
<reference evidence="1 3" key="2">
    <citation type="journal article" date="2018" name="Plant J.">
        <title>The Physcomitrella patens chromosome-scale assembly reveals moss genome structure and evolution.</title>
        <authorList>
            <person name="Lang D."/>
            <person name="Ullrich K.K."/>
            <person name="Murat F."/>
            <person name="Fuchs J."/>
            <person name="Jenkins J."/>
            <person name="Haas F.B."/>
            <person name="Piednoel M."/>
            <person name="Gundlach H."/>
            <person name="Van Bel M."/>
            <person name="Meyberg R."/>
            <person name="Vives C."/>
            <person name="Morata J."/>
            <person name="Symeonidi A."/>
            <person name="Hiss M."/>
            <person name="Muchero W."/>
            <person name="Kamisugi Y."/>
            <person name="Saleh O."/>
            <person name="Blanc G."/>
            <person name="Decker E.L."/>
            <person name="van Gessel N."/>
            <person name="Grimwood J."/>
            <person name="Hayes R.D."/>
            <person name="Graham S.W."/>
            <person name="Gunter L.E."/>
            <person name="McDaniel S.F."/>
            <person name="Hoernstein S.N.W."/>
            <person name="Larsson A."/>
            <person name="Li F.W."/>
            <person name="Perroud P.F."/>
            <person name="Phillips J."/>
            <person name="Ranjan P."/>
            <person name="Rokshar D.S."/>
            <person name="Rothfels C.J."/>
            <person name="Schneider L."/>
            <person name="Shu S."/>
            <person name="Stevenson D.W."/>
            <person name="Thummler F."/>
            <person name="Tillich M."/>
            <person name="Villarreal Aguilar J.C."/>
            <person name="Widiez T."/>
            <person name="Wong G.K."/>
            <person name="Wymore A."/>
            <person name="Zhang Y."/>
            <person name="Zimmer A.D."/>
            <person name="Quatrano R.S."/>
            <person name="Mayer K.F.X."/>
            <person name="Goodstein D."/>
            <person name="Casacuberta J.M."/>
            <person name="Vandepoele K."/>
            <person name="Reski R."/>
            <person name="Cuming A.C."/>
            <person name="Tuskan G.A."/>
            <person name="Maumus F."/>
            <person name="Salse J."/>
            <person name="Schmutz J."/>
            <person name="Rensing S.A."/>
        </authorList>
    </citation>
    <scope>NUCLEOTIDE SEQUENCE [LARGE SCALE GENOMIC DNA]</scope>
    <source>
        <strain evidence="2 3">cv. Gransden 2004</strain>
    </source>
</reference>